<keyword evidence="3" id="KW-1185">Reference proteome</keyword>
<dbReference type="InterPro" id="IPR013784">
    <property type="entry name" value="Carb-bd-like_fold"/>
</dbReference>
<proteinExistence type="predicted"/>
<feature type="region of interest" description="Disordered" evidence="1">
    <location>
        <begin position="120"/>
        <end position="139"/>
    </location>
</feature>
<dbReference type="SUPFAM" id="SSF49452">
    <property type="entry name" value="Starch-binding domain-like"/>
    <property type="match status" value="1"/>
</dbReference>
<dbReference type="SUPFAM" id="SSF49464">
    <property type="entry name" value="Carboxypeptidase regulatory domain-like"/>
    <property type="match status" value="1"/>
</dbReference>
<evidence type="ECO:0000313" key="3">
    <source>
        <dbReference type="Proteomes" id="UP001431449"/>
    </source>
</evidence>
<evidence type="ECO:0000313" key="2">
    <source>
        <dbReference type="EMBL" id="MCK7592798.1"/>
    </source>
</evidence>
<dbReference type="Proteomes" id="UP001431449">
    <property type="component" value="Unassembled WGS sequence"/>
</dbReference>
<protein>
    <submittedName>
        <fullName evidence="2">Carboxypeptidase-like regulatory domain-containing protein</fullName>
    </submittedName>
</protein>
<reference evidence="2" key="1">
    <citation type="submission" date="2022-04" db="EMBL/GenBank/DDBJ databases">
        <title>Lysobacter sp. CAU 1642 isolated from sea sand.</title>
        <authorList>
            <person name="Kim W."/>
        </authorList>
    </citation>
    <scope>NUCLEOTIDE SEQUENCE</scope>
    <source>
        <strain evidence="2">CAU 1642</strain>
    </source>
</reference>
<evidence type="ECO:0000256" key="1">
    <source>
        <dbReference type="SAM" id="MobiDB-lite"/>
    </source>
</evidence>
<organism evidence="2 3">
    <name type="scientific">Pseudomarimonas salicorniae</name>
    <dbReference type="NCBI Taxonomy" id="2933270"/>
    <lineage>
        <taxon>Bacteria</taxon>
        <taxon>Pseudomonadati</taxon>
        <taxon>Pseudomonadota</taxon>
        <taxon>Gammaproteobacteria</taxon>
        <taxon>Lysobacterales</taxon>
        <taxon>Lysobacteraceae</taxon>
        <taxon>Pseudomarimonas</taxon>
    </lineage>
</organism>
<dbReference type="RefSeq" id="WP_248205225.1">
    <property type="nucleotide sequence ID" value="NZ_JALNMH010000002.1"/>
</dbReference>
<dbReference type="InterPro" id="IPR008969">
    <property type="entry name" value="CarboxyPept-like_regulatory"/>
</dbReference>
<dbReference type="Pfam" id="PF13620">
    <property type="entry name" value="CarboxypepD_reg"/>
    <property type="match status" value="2"/>
</dbReference>
<accession>A0ABT0GED9</accession>
<dbReference type="EMBL" id="JALNMH010000002">
    <property type="protein sequence ID" value="MCK7592798.1"/>
    <property type="molecule type" value="Genomic_DNA"/>
</dbReference>
<comment type="caution">
    <text evidence="2">The sequence shown here is derived from an EMBL/GenBank/DDBJ whole genome shotgun (WGS) entry which is preliminary data.</text>
</comment>
<name>A0ABT0GED9_9GAMM</name>
<dbReference type="Gene3D" id="2.60.40.1120">
    <property type="entry name" value="Carboxypeptidase-like, regulatory domain"/>
    <property type="match status" value="2"/>
</dbReference>
<gene>
    <name evidence="2" type="ORF">M0G41_03840</name>
</gene>
<sequence>MREQQVASRGLHCRLCDPCSPGAVSCYSSEHIVCLYFPGLHMLRVACALLLIFLPDLLLPGAAAHAAERSEIERLHTIHAALQRSLFVGLPPGPLPDLPASADAGAEAKRRHVLALHARLSSRPAPEASRQGESTTGSRLKVGQTAALGNACTNAVLLQEGDASTLSLAPGDSAWLGWNAGEAGSFLLSTRGSTADTRIERFESCAELADPLAVADDGFGLNAELGGTTSYAGQPVLVRISNLGGEDSVKVALNRSVVVSGRVSARNSGLGLVGIWVALIEQQSPWREFVAYTDQNARYEFHLPAYGSTVAFKARTFEGWQTLPGYLHRGLGGAYCRVPTSRSMSDCDPSPDLLVPEAGVGGVDFQLDQGHVITGGVTVRGGSEGIAHSTIEATGERGGLFSARADSTGQFRLEGLAPDRYRLVARHFGYESRWHDDQRCTSGCDPQSVAPLEIDVPGQSRVDFALAPMGHISIQLSVDGQAPAHPSSVFVALHSTDGSIVQVVHSASREGDRYRVGGIEPGAYLLRVSPYGTFPGLYPDIVCSISCMEEMALAEPINVPSSLEPLQLTVALRSLPSITGRVIDRNSGAGIANAWVRLFTTRHETAGAVRTDADGYYRLAQLSPRRYFVHVASDAHIDQISPGIECQRPLPSRDCAGAQTVEVSLQSGDVEADFSLGPTGSMRARLLDPKQSPIALTRAGLGAHSVRLLDEAGASVTLALTDADPQTGELLLTNLEPGRYRLGVQLDGFWPQFHGAPPCRLPEDPAADRFSLCASGAGSEIEVAEGETRLDVAVEPWAARSIRVSRQLDDVPLGHVFIDVWNEAGQPLAQLRSGSDGSVPLRLPGQGPYDALPGSVLLSTDNYAGFVDQVHAGVSCSPGTSVHRGGCDLAGATPVSLLNLDPGVAPLQFRMSGSDAGSGVPLLFVSGFEIPRAPR</sequence>